<sequence>MIQRFRISPTFRSAIFRAKRWFYATFCKNCPKEIIEENKKMWVQLASKLIEESNKLGISDKPTRLEIEYEVVNGKFKPIRATVEAFEMKSLGKHTISI</sequence>
<comment type="caution">
    <text evidence="1">The sequence shown here is derived from an EMBL/GenBank/DDBJ whole genome shotgun (WGS) entry which is preliminary data.</text>
</comment>
<organism evidence="1 2">
    <name type="scientific">Thermoproteota archaeon</name>
    <dbReference type="NCBI Taxonomy" id="2056631"/>
    <lineage>
        <taxon>Archaea</taxon>
        <taxon>Thermoproteota</taxon>
    </lineage>
</organism>
<reference evidence="1 2" key="1">
    <citation type="journal article" date="2019" name="Nat. Microbiol.">
        <title>Expanding anaerobic alkane metabolism in the domain of Archaea.</title>
        <authorList>
            <person name="Wang Y."/>
            <person name="Wegener G."/>
            <person name="Hou J."/>
            <person name="Wang F."/>
            <person name="Xiao X."/>
        </authorList>
    </citation>
    <scope>NUCLEOTIDE SEQUENCE [LARGE SCALE GENOMIC DNA]</scope>
    <source>
        <strain evidence="1">WYZ-LMO11</strain>
    </source>
</reference>
<evidence type="ECO:0000313" key="2">
    <source>
        <dbReference type="Proteomes" id="UP000317265"/>
    </source>
</evidence>
<accession>A0A523BE25</accession>
<dbReference type="AlphaFoldDB" id="A0A523BE25"/>
<name>A0A523BE25_9CREN</name>
<dbReference type="Proteomes" id="UP000317265">
    <property type="component" value="Unassembled WGS sequence"/>
</dbReference>
<evidence type="ECO:0000313" key="1">
    <source>
        <dbReference type="EMBL" id="TDA39199.1"/>
    </source>
</evidence>
<dbReference type="EMBL" id="QNVI01000032">
    <property type="protein sequence ID" value="TDA39199.1"/>
    <property type="molecule type" value="Genomic_DNA"/>
</dbReference>
<proteinExistence type="predicted"/>
<protein>
    <submittedName>
        <fullName evidence="1">Uncharacterized protein</fullName>
    </submittedName>
</protein>
<gene>
    <name evidence="1" type="ORF">DSO09_02645</name>
</gene>